<keyword evidence="2" id="KW-0378">Hydrolase</keyword>
<dbReference type="EMBL" id="CP030041">
    <property type="protein sequence ID" value="AWW31012.1"/>
    <property type="molecule type" value="Genomic_DNA"/>
</dbReference>
<name>A0A2Z4IIP9_9BACT</name>
<feature type="domain" description="YgjP-like metallopeptidase" evidence="1">
    <location>
        <begin position="23"/>
        <end position="229"/>
    </location>
</feature>
<dbReference type="AlphaFoldDB" id="A0A2Z4IIP9"/>
<evidence type="ECO:0000259" key="1">
    <source>
        <dbReference type="Pfam" id="PF01863"/>
    </source>
</evidence>
<dbReference type="Proteomes" id="UP000248688">
    <property type="component" value="Chromosome"/>
</dbReference>
<sequence>MIQDCIQFGSKRIHYNLEFSDRKSLGITVLPNSEVKVKAPIGTSLAKVKEKLLKKAAWIIKQQSFFLSFEPKSLPKKYVSGETHLYLGRQYKLKVISGTEESVKLKGGLLIVNAINKETVRELVTSWYLDHARSLFPKIAKPLIEKFKKYKVEPSSLVFRDMPTRWGSCTTKGKIILNPELIKAPKGCIEYVIVHELCHLVYHDHTQKFFDLQTKELPDWDKWKMKLERLMA</sequence>
<keyword evidence="3" id="KW-1185">Reference proteome</keyword>
<dbReference type="Pfam" id="PF01863">
    <property type="entry name" value="YgjP-like"/>
    <property type="match status" value="1"/>
</dbReference>
<organism evidence="2 3">
    <name type="scientific">Echinicola strongylocentroti</name>
    <dbReference type="NCBI Taxonomy" id="1795355"/>
    <lineage>
        <taxon>Bacteria</taxon>
        <taxon>Pseudomonadati</taxon>
        <taxon>Bacteroidota</taxon>
        <taxon>Cytophagia</taxon>
        <taxon>Cytophagales</taxon>
        <taxon>Cyclobacteriaceae</taxon>
        <taxon>Echinicola</taxon>
    </lineage>
</organism>
<evidence type="ECO:0000313" key="2">
    <source>
        <dbReference type="EMBL" id="AWW31012.1"/>
    </source>
</evidence>
<protein>
    <submittedName>
        <fullName evidence="2">Metal-dependent hydrolase</fullName>
    </submittedName>
</protein>
<dbReference type="PANTHER" id="PTHR30399">
    <property type="entry name" value="UNCHARACTERIZED PROTEIN YGJP"/>
    <property type="match status" value="1"/>
</dbReference>
<dbReference type="KEGG" id="est:DN752_13255"/>
<dbReference type="PANTHER" id="PTHR30399:SF1">
    <property type="entry name" value="UTP PYROPHOSPHATASE"/>
    <property type="match status" value="1"/>
</dbReference>
<dbReference type="InterPro" id="IPR053136">
    <property type="entry name" value="UTP_pyrophosphatase-like"/>
</dbReference>
<dbReference type="GO" id="GO:0016787">
    <property type="term" value="F:hydrolase activity"/>
    <property type="evidence" value="ECO:0007669"/>
    <property type="project" value="UniProtKB-KW"/>
</dbReference>
<dbReference type="Gene3D" id="3.30.2010.10">
    <property type="entry name" value="Metalloproteases ('zincins'), catalytic domain"/>
    <property type="match status" value="1"/>
</dbReference>
<proteinExistence type="predicted"/>
<accession>A0A2Z4IIP9</accession>
<reference evidence="2 3" key="1">
    <citation type="submission" date="2018-06" db="EMBL/GenBank/DDBJ databases">
        <title>Echinicola strongylocentroti sp. nov., isolated from a sea urchin Strongylocentrotus intermedius.</title>
        <authorList>
            <person name="Bae S.S."/>
        </authorList>
    </citation>
    <scope>NUCLEOTIDE SEQUENCE [LARGE SCALE GENOMIC DNA]</scope>
    <source>
        <strain evidence="2 3">MEBiC08714</strain>
    </source>
</reference>
<dbReference type="CDD" id="cd07344">
    <property type="entry name" value="M48_yhfN_like"/>
    <property type="match status" value="1"/>
</dbReference>
<dbReference type="InterPro" id="IPR002725">
    <property type="entry name" value="YgjP-like_metallopeptidase"/>
</dbReference>
<gene>
    <name evidence="2" type="ORF">DN752_13255</name>
</gene>
<evidence type="ECO:0000313" key="3">
    <source>
        <dbReference type="Proteomes" id="UP000248688"/>
    </source>
</evidence>
<dbReference type="OrthoDB" id="9811177at2"/>